<feature type="signal peptide" evidence="9">
    <location>
        <begin position="1"/>
        <end position="18"/>
    </location>
</feature>
<dbReference type="Gene3D" id="2.60.40.10">
    <property type="entry name" value="Immunoglobulins"/>
    <property type="match status" value="2"/>
</dbReference>
<comment type="subcellular location">
    <subcellularLocation>
        <location evidence="1">Membrane</location>
        <topology evidence="1">Single-pass type I membrane protein</topology>
    </subcellularLocation>
</comment>
<dbReference type="SMART" id="SM00060">
    <property type="entry name" value="FN3"/>
    <property type="match status" value="1"/>
</dbReference>
<dbReference type="GO" id="GO:0005886">
    <property type="term" value="C:plasma membrane"/>
    <property type="evidence" value="ECO:0007669"/>
    <property type="project" value="TreeGrafter"/>
</dbReference>
<protein>
    <submittedName>
        <fullName evidence="12">Uncharacterized protein</fullName>
    </submittedName>
</protein>
<dbReference type="SUPFAM" id="SSF49265">
    <property type="entry name" value="Fibronectin type III"/>
    <property type="match status" value="1"/>
</dbReference>
<dbReference type="SUPFAM" id="SSF48726">
    <property type="entry name" value="Immunoglobulin"/>
    <property type="match status" value="1"/>
</dbReference>
<accession>A0AA35RC61</accession>
<feature type="transmembrane region" description="Helical" evidence="8">
    <location>
        <begin position="502"/>
        <end position="528"/>
    </location>
</feature>
<dbReference type="GO" id="GO:0005911">
    <property type="term" value="C:cell-cell junction"/>
    <property type="evidence" value="ECO:0007669"/>
    <property type="project" value="TreeGrafter"/>
</dbReference>
<dbReference type="GO" id="GO:0050839">
    <property type="term" value="F:cell adhesion molecule binding"/>
    <property type="evidence" value="ECO:0007669"/>
    <property type="project" value="TreeGrafter"/>
</dbReference>
<dbReference type="Pfam" id="PF13895">
    <property type="entry name" value="Ig_2"/>
    <property type="match status" value="1"/>
</dbReference>
<dbReference type="Pfam" id="PF00041">
    <property type="entry name" value="fn3"/>
    <property type="match status" value="1"/>
</dbReference>
<keyword evidence="8" id="KW-1133">Transmembrane helix</keyword>
<feature type="chain" id="PRO_5041360896" evidence="9">
    <location>
        <begin position="19"/>
        <end position="754"/>
    </location>
</feature>
<keyword evidence="6" id="KW-0175">Coiled coil</keyword>
<evidence type="ECO:0000256" key="4">
    <source>
        <dbReference type="ARBA" id="ARBA00023180"/>
    </source>
</evidence>
<reference evidence="12" key="1">
    <citation type="submission" date="2023-03" db="EMBL/GenBank/DDBJ databases">
        <authorList>
            <person name="Steffen K."/>
            <person name="Cardenas P."/>
        </authorList>
    </citation>
    <scope>NUCLEOTIDE SEQUENCE</scope>
</reference>
<dbReference type="Proteomes" id="UP001174909">
    <property type="component" value="Unassembled WGS sequence"/>
</dbReference>
<name>A0AA35RC61_GEOBA</name>
<organism evidence="12 13">
    <name type="scientific">Geodia barretti</name>
    <name type="common">Barrett's horny sponge</name>
    <dbReference type="NCBI Taxonomy" id="519541"/>
    <lineage>
        <taxon>Eukaryota</taxon>
        <taxon>Metazoa</taxon>
        <taxon>Porifera</taxon>
        <taxon>Demospongiae</taxon>
        <taxon>Heteroscleromorpha</taxon>
        <taxon>Tetractinellida</taxon>
        <taxon>Astrophorina</taxon>
        <taxon>Geodiidae</taxon>
        <taxon>Geodia</taxon>
    </lineage>
</organism>
<dbReference type="PROSITE" id="PS50835">
    <property type="entry name" value="IG_LIKE"/>
    <property type="match status" value="1"/>
</dbReference>
<evidence type="ECO:0000256" key="2">
    <source>
        <dbReference type="ARBA" id="ARBA00023136"/>
    </source>
</evidence>
<evidence type="ECO:0000256" key="7">
    <source>
        <dbReference type="SAM" id="MobiDB-lite"/>
    </source>
</evidence>
<evidence type="ECO:0000313" key="12">
    <source>
        <dbReference type="EMBL" id="CAI8008242.1"/>
    </source>
</evidence>
<dbReference type="InterPro" id="IPR003961">
    <property type="entry name" value="FN3_dom"/>
</dbReference>
<feature type="domain" description="Ig-like" evidence="10">
    <location>
        <begin position="161"/>
        <end position="237"/>
    </location>
</feature>
<dbReference type="PANTHER" id="PTHR11640">
    <property type="entry name" value="NEPHRIN"/>
    <property type="match status" value="1"/>
</dbReference>
<keyword evidence="9" id="KW-0732">Signal</keyword>
<keyword evidence="5" id="KW-0393">Immunoglobulin domain</keyword>
<evidence type="ECO:0000256" key="6">
    <source>
        <dbReference type="SAM" id="Coils"/>
    </source>
</evidence>
<dbReference type="EMBL" id="CASHTH010000827">
    <property type="protein sequence ID" value="CAI8008242.1"/>
    <property type="molecule type" value="Genomic_DNA"/>
</dbReference>
<keyword evidence="4" id="KW-0325">Glycoprotein</keyword>
<evidence type="ECO:0000256" key="8">
    <source>
        <dbReference type="SAM" id="Phobius"/>
    </source>
</evidence>
<evidence type="ECO:0000259" key="10">
    <source>
        <dbReference type="PROSITE" id="PS50835"/>
    </source>
</evidence>
<gene>
    <name evidence="12" type="ORF">GBAR_LOCUS5655</name>
</gene>
<dbReference type="AlphaFoldDB" id="A0AA35RC61"/>
<dbReference type="InterPro" id="IPR007110">
    <property type="entry name" value="Ig-like_dom"/>
</dbReference>
<feature type="region of interest" description="Disordered" evidence="7">
    <location>
        <begin position="470"/>
        <end position="498"/>
    </location>
</feature>
<dbReference type="CDD" id="cd00096">
    <property type="entry name" value="Ig"/>
    <property type="match status" value="1"/>
</dbReference>
<sequence>MKSAVLLHLLWYLVESQGQAFPRISFSGEILLNNSYVDLNRVGSITLRDGESVVCHTDLRPCCSITEGSYRADWYLPNGSRLHFSHHNRPIMFERRRNQTVALERAGDASMLMSGIYRCDSPTNEVHDENDIFVRASAYVGLYADASEGGISMTGGINVRVKQDQPLEFTLTCISTGGPATNVTWTRDSTTVTQGTETVLNDPVTALYTHTLTVTGALGGVYTCTVANNKPSRAAVNIAIGAPPGAPEMFKASAGERQVNFTWSPPPQTLPSVLSYTVYCTPSLTSLPLSAPTTPFSSITRVVEGFSPNTVYNCSVIAENSVRVGPPANASFTTLQDYSYIQLHLGTVLEGCQLFVSTNQTGKLEAVTDIILKLIAQECISCNSQTISEGQFNCDPLSPAYVTYRARLEGTSETDSGSLIPLIEAWAINGTALTVGGVVLTVNPSCPVPLSALNEELCTAALALSVGINTTSESPRPSSSITHSNNIGGTTSENPSASTGTISAIIGGTVAAFLAAVLLTAVALVVTFRRRKKKTFMIPKEPNLPTVNTITNAVYKAHEKENESIDDYENVTVSNPLEQDESQDTMQKPDVNVTATQRWGQDDDMMQEHAQQRSNDDMMQNQEEHYLNVTAAQRWGQESNDNMKQEQEVNAQQRSNDDMMQNQDQEHYLNVTAAQRWGQESNDNMKQEQEVNAQQRSNDDMMQNQDQEHYLNVTAAQRLGQESDEDYGDSEVAYTAVSHSHAPDTPLYDAVYHS</sequence>
<keyword evidence="2 8" id="KW-0472">Membrane</keyword>
<dbReference type="InterPro" id="IPR013783">
    <property type="entry name" value="Ig-like_fold"/>
</dbReference>
<dbReference type="PROSITE" id="PS50853">
    <property type="entry name" value="FN3"/>
    <property type="match status" value="1"/>
</dbReference>
<evidence type="ECO:0000313" key="13">
    <source>
        <dbReference type="Proteomes" id="UP001174909"/>
    </source>
</evidence>
<comment type="caution">
    <text evidence="12">The sequence shown here is derived from an EMBL/GenBank/DDBJ whole genome shotgun (WGS) entry which is preliminary data.</text>
</comment>
<evidence type="ECO:0000256" key="5">
    <source>
        <dbReference type="ARBA" id="ARBA00023319"/>
    </source>
</evidence>
<keyword evidence="13" id="KW-1185">Reference proteome</keyword>
<evidence type="ECO:0000256" key="1">
    <source>
        <dbReference type="ARBA" id="ARBA00004479"/>
    </source>
</evidence>
<keyword evidence="3" id="KW-1015">Disulfide bond</keyword>
<proteinExistence type="predicted"/>
<feature type="coiled-coil region" evidence="6">
    <location>
        <begin position="642"/>
        <end position="704"/>
    </location>
</feature>
<dbReference type="InterPro" id="IPR036179">
    <property type="entry name" value="Ig-like_dom_sf"/>
</dbReference>
<dbReference type="PANTHER" id="PTHR11640:SF31">
    <property type="entry name" value="IRREGULAR CHIASM C-ROUGHEST PROTEIN-RELATED"/>
    <property type="match status" value="1"/>
</dbReference>
<dbReference type="CDD" id="cd00063">
    <property type="entry name" value="FN3"/>
    <property type="match status" value="1"/>
</dbReference>
<feature type="region of interest" description="Disordered" evidence="7">
    <location>
        <begin position="717"/>
        <end position="754"/>
    </location>
</feature>
<feature type="domain" description="Fibronectin type-III" evidence="11">
    <location>
        <begin position="243"/>
        <end position="338"/>
    </location>
</feature>
<dbReference type="GO" id="GO:0098609">
    <property type="term" value="P:cell-cell adhesion"/>
    <property type="evidence" value="ECO:0007669"/>
    <property type="project" value="TreeGrafter"/>
</dbReference>
<evidence type="ECO:0000256" key="9">
    <source>
        <dbReference type="SAM" id="SignalP"/>
    </source>
</evidence>
<dbReference type="InterPro" id="IPR036116">
    <property type="entry name" value="FN3_sf"/>
</dbReference>
<evidence type="ECO:0000256" key="3">
    <source>
        <dbReference type="ARBA" id="ARBA00023157"/>
    </source>
</evidence>
<dbReference type="InterPro" id="IPR051275">
    <property type="entry name" value="Cell_adhesion_signaling"/>
</dbReference>
<keyword evidence="8" id="KW-0812">Transmembrane</keyword>
<evidence type="ECO:0000259" key="11">
    <source>
        <dbReference type="PROSITE" id="PS50853"/>
    </source>
</evidence>